<name>A0ACC2VVB4_9TREE</name>
<evidence type="ECO:0000313" key="1">
    <source>
        <dbReference type="EMBL" id="KAJ9103282.1"/>
    </source>
</evidence>
<accession>A0ACC2VVB4</accession>
<organism evidence="1 2">
    <name type="scientific">Naganishia friedmannii</name>
    <dbReference type="NCBI Taxonomy" id="89922"/>
    <lineage>
        <taxon>Eukaryota</taxon>
        <taxon>Fungi</taxon>
        <taxon>Dikarya</taxon>
        <taxon>Basidiomycota</taxon>
        <taxon>Agaricomycotina</taxon>
        <taxon>Tremellomycetes</taxon>
        <taxon>Filobasidiales</taxon>
        <taxon>Filobasidiaceae</taxon>
        <taxon>Naganishia</taxon>
    </lineage>
</organism>
<keyword evidence="2" id="KW-1185">Reference proteome</keyword>
<proteinExistence type="predicted"/>
<comment type="caution">
    <text evidence="1">The sequence shown here is derived from an EMBL/GenBank/DDBJ whole genome shotgun (WGS) entry which is preliminary data.</text>
</comment>
<dbReference type="Proteomes" id="UP001227268">
    <property type="component" value="Unassembled WGS sequence"/>
</dbReference>
<dbReference type="EMBL" id="JASBWT010000007">
    <property type="protein sequence ID" value="KAJ9103282.1"/>
    <property type="molecule type" value="Genomic_DNA"/>
</dbReference>
<gene>
    <name evidence="1" type="ORF">QFC21_002705</name>
</gene>
<reference evidence="1" key="1">
    <citation type="submission" date="2023-04" db="EMBL/GenBank/DDBJ databases">
        <title>Draft Genome sequencing of Naganishia species isolated from polar environments using Oxford Nanopore Technology.</title>
        <authorList>
            <person name="Leo P."/>
            <person name="Venkateswaran K."/>
        </authorList>
    </citation>
    <scope>NUCLEOTIDE SEQUENCE</scope>
    <source>
        <strain evidence="1">MNA-CCFEE 5423</strain>
    </source>
</reference>
<protein>
    <submittedName>
        <fullName evidence="1">Uncharacterized protein</fullName>
    </submittedName>
</protein>
<sequence length="581" mass="62099">MQSSSPLTPPLPSSSLPETDQQTHHLCATRGTKRKVSGPAATEPFVGGAKEDLTQNRGSGGPSANRKDGGVMPKTPTKKRIEYVIDLCTPSPAAASKFSDPLGLNIAVIAPNVAAPSKRTPLAQVAIPNQPSLIASALATLAEKQQELQRSNYEGYLSLCRLTRQASQRSVSGSAGGGVAGIVRRMSVSRMEVSSDTTMQDSTALSASSPPPFARSLLLVPESAIASATTTEMSNERLATETAPRETEQQKQTRLAAWKSRNAHAVMACSRNASRARAMAPGKAMTSWQVATRGRETTTVPDTEMEVDVPKLRTAGGMDESIPPPSPPMTNNLATRPQPVALTDNLSQTQTRYLEQFVSHQHSDAYRVDPNPEHSGFRRREWSPVYACAYTHAAKRGGVGPKVLALASESGTIKLIDTNHNSSSASTTASPSTTQFYPHSNAIFDLQWDEADERILTASGDQLGAVHRLTEGGDVRREAVLSGHTSSVKTCAWYDQNTVLTAGRDGNIHIYDLRCTGAFTSDLGIDETRYNRGRAAYGAYWDQARISPVMSVRNAHGVGGGSGRKVTSPMGTSLTDPNSTE</sequence>
<evidence type="ECO:0000313" key="2">
    <source>
        <dbReference type="Proteomes" id="UP001227268"/>
    </source>
</evidence>